<gene>
    <name evidence="2" type="ORF">SARC_00138</name>
</gene>
<proteinExistence type="predicted"/>
<feature type="region of interest" description="Disordered" evidence="1">
    <location>
        <begin position="1"/>
        <end position="34"/>
    </location>
</feature>
<reference evidence="2 3" key="1">
    <citation type="submission" date="2011-02" db="EMBL/GenBank/DDBJ databases">
        <title>The Genome Sequence of Sphaeroforma arctica JP610.</title>
        <authorList>
            <consortium name="The Broad Institute Genome Sequencing Platform"/>
            <person name="Russ C."/>
            <person name="Cuomo C."/>
            <person name="Young S.K."/>
            <person name="Zeng Q."/>
            <person name="Gargeya S."/>
            <person name="Alvarado L."/>
            <person name="Berlin A."/>
            <person name="Chapman S.B."/>
            <person name="Chen Z."/>
            <person name="Freedman E."/>
            <person name="Gellesch M."/>
            <person name="Goldberg J."/>
            <person name="Griggs A."/>
            <person name="Gujja S."/>
            <person name="Heilman E."/>
            <person name="Heiman D."/>
            <person name="Howarth C."/>
            <person name="Mehta T."/>
            <person name="Neiman D."/>
            <person name="Pearson M."/>
            <person name="Roberts A."/>
            <person name="Saif S."/>
            <person name="Shea T."/>
            <person name="Shenoy N."/>
            <person name="Sisk P."/>
            <person name="Stolte C."/>
            <person name="Sykes S."/>
            <person name="White J."/>
            <person name="Yandava C."/>
            <person name="Burger G."/>
            <person name="Gray M.W."/>
            <person name="Holland P.W.H."/>
            <person name="King N."/>
            <person name="Lang F.B.F."/>
            <person name="Roger A.J."/>
            <person name="Ruiz-Trillo I."/>
            <person name="Haas B."/>
            <person name="Nusbaum C."/>
            <person name="Birren B."/>
        </authorList>
    </citation>
    <scope>NUCLEOTIDE SEQUENCE [LARGE SCALE GENOMIC DNA]</scope>
    <source>
        <strain evidence="2 3">JP610</strain>
    </source>
</reference>
<protein>
    <submittedName>
        <fullName evidence="2">Uncharacterized protein</fullName>
    </submittedName>
</protein>
<dbReference type="GeneID" id="25900642"/>
<sequence length="88" mass="9503">MGATADIKPKTGVVPDFLTEGPKSGDTQDNSPQLKEAADVVTSLKAAKKTKKKGNKILRYAKARWGESKVPVNGLTIDSDLKTEDFQK</sequence>
<evidence type="ECO:0000313" key="3">
    <source>
        <dbReference type="Proteomes" id="UP000054560"/>
    </source>
</evidence>
<evidence type="ECO:0000256" key="1">
    <source>
        <dbReference type="SAM" id="MobiDB-lite"/>
    </source>
</evidence>
<evidence type="ECO:0000313" key="2">
    <source>
        <dbReference type="EMBL" id="KNC87766.1"/>
    </source>
</evidence>
<accession>A0A0L0GG16</accession>
<dbReference type="AlphaFoldDB" id="A0A0L0GG16"/>
<dbReference type="Proteomes" id="UP000054560">
    <property type="component" value="Unassembled WGS sequence"/>
</dbReference>
<organism evidence="2 3">
    <name type="scientific">Sphaeroforma arctica JP610</name>
    <dbReference type="NCBI Taxonomy" id="667725"/>
    <lineage>
        <taxon>Eukaryota</taxon>
        <taxon>Ichthyosporea</taxon>
        <taxon>Ichthyophonida</taxon>
        <taxon>Sphaeroforma</taxon>
    </lineage>
</organism>
<dbReference type="EMBL" id="KQ241599">
    <property type="protein sequence ID" value="KNC87766.1"/>
    <property type="molecule type" value="Genomic_DNA"/>
</dbReference>
<name>A0A0L0GG16_9EUKA</name>
<dbReference type="RefSeq" id="XP_014161668.1">
    <property type="nucleotide sequence ID" value="XM_014306193.1"/>
</dbReference>
<keyword evidence="3" id="KW-1185">Reference proteome</keyword>